<dbReference type="PANTHER" id="PTHR19328">
    <property type="entry name" value="HEDGEHOG-INTERACTING PROTEIN"/>
    <property type="match status" value="1"/>
</dbReference>
<dbReference type="STRING" id="1036181.SAMN05421756_102458"/>
<evidence type="ECO:0000313" key="4">
    <source>
        <dbReference type="EMBL" id="SEQ09318.1"/>
    </source>
</evidence>
<dbReference type="InterPro" id="IPR006311">
    <property type="entry name" value="TAT_signal"/>
</dbReference>
<dbReference type="Proteomes" id="UP000198504">
    <property type="component" value="Unassembled WGS sequence"/>
</dbReference>
<keyword evidence="5" id="KW-1185">Reference proteome</keyword>
<dbReference type="AlphaFoldDB" id="A0A1H9D971"/>
<dbReference type="InterPro" id="IPR011041">
    <property type="entry name" value="Quinoprot_gluc/sorb_DH_b-prop"/>
</dbReference>
<dbReference type="InterPro" id="IPR011042">
    <property type="entry name" value="6-blade_b-propeller_TolB-like"/>
</dbReference>
<dbReference type="RefSeq" id="WP_232506144.1">
    <property type="nucleotide sequence ID" value="NZ_FOFA01000002.1"/>
</dbReference>
<feature type="compositionally biased region" description="Gly residues" evidence="1">
    <location>
        <begin position="25"/>
        <end position="34"/>
    </location>
</feature>
<dbReference type="Pfam" id="PF07995">
    <property type="entry name" value="GSDH"/>
    <property type="match status" value="1"/>
</dbReference>
<feature type="chain" id="PRO_5011531497" evidence="2">
    <location>
        <begin position="33"/>
        <end position="407"/>
    </location>
</feature>
<feature type="region of interest" description="Disordered" evidence="1">
    <location>
        <begin position="23"/>
        <end position="93"/>
    </location>
</feature>
<feature type="compositionally biased region" description="Low complexity" evidence="1">
    <location>
        <begin position="35"/>
        <end position="73"/>
    </location>
</feature>
<dbReference type="PROSITE" id="PS51318">
    <property type="entry name" value="TAT"/>
    <property type="match status" value="1"/>
</dbReference>
<sequence length="407" mass="42189">MTSFLPRPSRRTVLLGAVGVAAGLAGCGNPGAGDGSAPSPTSAGAATPSASPTAGASPTASARPGPSPTSSRTSRPRPSPTPTGKPDPEVAGTIVDDLDVPWGMDFFGNGDALVSERGTARLLRITTKGKVTRLGEVRGVSAATGLGEGGLLGVALAPGDEDTVFAYLTSSSDNRLVRLSIARGRVGRPKALLTGIPTSVHHHGGRLLFAPDGTLFVSTGDAEDAALAQQRGSLAGKVLRVRTDGRAASGNPYGNRTWSYGHRNVEGLAFDGAGRLWATEFGDKRADELNRIVKGRNYGWPRVEGRSSDDRYTDPRATWSPTSSCSPSGLAITRSTAFVGALQGQCLFTVALDGTDAGKPKAHFARDHGRIRTVALAPDGALWMTTSNTDGRRTPGKDDDKILRVTL</sequence>
<evidence type="ECO:0000256" key="1">
    <source>
        <dbReference type="SAM" id="MobiDB-lite"/>
    </source>
</evidence>
<dbReference type="SUPFAM" id="SSF50952">
    <property type="entry name" value="Soluble quinoprotein glucose dehydrogenase"/>
    <property type="match status" value="1"/>
</dbReference>
<evidence type="ECO:0000256" key="2">
    <source>
        <dbReference type="SAM" id="SignalP"/>
    </source>
</evidence>
<dbReference type="PANTHER" id="PTHR19328:SF13">
    <property type="entry name" value="HIPL1 PROTEIN"/>
    <property type="match status" value="1"/>
</dbReference>
<evidence type="ECO:0000259" key="3">
    <source>
        <dbReference type="Pfam" id="PF07995"/>
    </source>
</evidence>
<protein>
    <submittedName>
        <fullName evidence="4">Glucose/arabinose dehydrogenase, beta-propeller fold</fullName>
    </submittedName>
</protein>
<dbReference type="InterPro" id="IPR012938">
    <property type="entry name" value="Glc/Sorbosone_DH"/>
</dbReference>
<reference evidence="5" key="1">
    <citation type="submission" date="2016-10" db="EMBL/GenBank/DDBJ databases">
        <authorList>
            <person name="Varghese N."/>
            <person name="Submissions S."/>
        </authorList>
    </citation>
    <scope>NUCLEOTIDE SEQUENCE [LARGE SCALE GENOMIC DNA]</scope>
    <source>
        <strain evidence="5">CGMCC 4.6856</strain>
    </source>
</reference>
<feature type="domain" description="Glucose/Sorbosone dehydrogenase" evidence="3">
    <location>
        <begin position="98"/>
        <end position="392"/>
    </location>
</feature>
<feature type="signal peptide" evidence="2">
    <location>
        <begin position="1"/>
        <end position="32"/>
    </location>
</feature>
<evidence type="ECO:0000313" key="5">
    <source>
        <dbReference type="Proteomes" id="UP000198504"/>
    </source>
</evidence>
<organism evidence="4 5">
    <name type="scientific">Microlunatus flavus</name>
    <dbReference type="NCBI Taxonomy" id="1036181"/>
    <lineage>
        <taxon>Bacteria</taxon>
        <taxon>Bacillati</taxon>
        <taxon>Actinomycetota</taxon>
        <taxon>Actinomycetes</taxon>
        <taxon>Propionibacteriales</taxon>
        <taxon>Propionibacteriaceae</taxon>
        <taxon>Microlunatus</taxon>
    </lineage>
</organism>
<name>A0A1H9D971_9ACTN</name>
<dbReference type="PROSITE" id="PS51257">
    <property type="entry name" value="PROKAR_LIPOPROTEIN"/>
    <property type="match status" value="1"/>
</dbReference>
<keyword evidence="2" id="KW-0732">Signal</keyword>
<accession>A0A1H9D971</accession>
<proteinExistence type="predicted"/>
<dbReference type="Gene3D" id="2.120.10.30">
    <property type="entry name" value="TolB, C-terminal domain"/>
    <property type="match status" value="1"/>
</dbReference>
<gene>
    <name evidence="4" type="ORF">SAMN05421756_102458</name>
</gene>
<dbReference type="EMBL" id="FOFA01000002">
    <property type="protein sequence ID" value="SEQ09318.1"/>
    <property type="molecule type" value="Genomic_DNA"/>
</dbReference>